<comment type="caution">
    <text evidence="1">The sequence shown here is derived from an EMBL/GenBank/DDBJ whole genome shotgun (WGS) entry which is preliminary data.</text>
</comment>
<organism evidence="1 2">
    <name type="scientific">Rhizophagus irregularis</name>
    <dbReference type="NCBI Taxonomy" id="588596"/>
    <lineage>
        <taxon>Eukaryota</taxon>
        <taxon>Fungi</taxon>
        <taxon>Fungi incertae sedis</taxon>
        <taxon>Mucoromycota</taxon>
        <taxon>Glomeromycotina</taxon>
        <taxon>Glomeromycetes</taxon>
        <taxon>Glomerales</taxon>
        <taxon>Glomeraceae</taxon>
        <taxon>Rhizophagus</taxon>
    </lineage>
</organism>
<reference evidence="1 2" key="1">
    <citation type="submission" date="2015-10" db="EMBL/GenBank/DDBJ databases">
        <title>Genome analyses suggest a sexual origin of heterokaryosis in a supposedly ancient asexual fungus.</title>
        <authorList>
            <person name="Ropars J."/>
            <person name="Sedzielewska K."/>
            <person name="Noel J."/>
            <person name="Charron P."/>
            <person name="Farinelli L."/>
            <person name="Marton T."/>
            <person name="Kruger M."/>
            <person name="Pelin A."/>
            <person name="Brachmann A."/>
            <person name="Corradi N."/>
        </authorList>
    </citation>
    <scope>NUCLEOTIDE SEQUENCE [LARGE SCALE GENOMIC DNA]</scope>
    <source>
        <strain evidence="1 2">A4</strain>
    </source>
</reference>
<gene>
    <name evidence="1" type="ORF">RhiirA4_488004</name>
</gene>
<protein>
    <submittedName>
        <fullName evidence="1">Uncharacterized protein</fullName>
    </submittedName>
</protein>
<dbReference type="Proteomes" id="UP000234323">
    <property type="component" value="Unassembled WGS sequence"/>
</dbReference>
<keyword evidence="2" id="KW-1185">Reference proteome</keyword>
<dbReference type="AlphaFoldDB" id="A0A2I1HT69"/>
<sequence length="63" mass="7400">MIFNLNGIKNKNSSYLEKNGINNKIDVSKILNLAKHKDKDKPTNKRYLSSIENYFKKHIYLSN</sequence>
<name>A0A2I1HT69_9GLOM</name>
<accession>A0A2I1HT69</accession>
<evidence type="ECO:0000313" key="1">
    <source>
        <dbReference type="EMBL" id="PKY62099.1"/>
    </source>
</evidence>
<proteinExistence type="predicted"/>
<dbReference type="EMBL" id="LLXI01006408">
    <property type="protein sequence ID" value="PKY62099.1"/>
    <property type="molecule type" value="Genomic_DNA"/>
</dbReference>
<evidence type="ECO:0000313" key="2">
    <source>
        <dbReference type="Proteomes" id="UP000234323"/>
    </source>
</evidence>